<reference evidence="6" key="1">
    <citation type="submission" date="2023-03" db="EMBL/GenBank/DDBJ databases">
        <title>Emydomyces testavorans Genome Sequence.</title>
        <authorList>
            <person name="Hoyer L."/>
        </authorList>
    </citation>
    <scope>NUCLEOTIDE SEQUENCE</scope>
    <source>
        <strain evidence="6">16-2883</strain>
    </source>
</reference>
<proteinExistence type="inferred from homology"/>
<dbReference type="GO" id="GO:0050661">
    <property type="term" value="F:NADP binding"/>
    <property type="evidence" value="ECO:0007669"/>
    <property type="project" value="InterPro"/>
</dbReference>
<dbReference type="Proteomes" id="UP001219355">
    <property type="component" value="Chromosome 1"/>
</dbReference>
<protein>
    <submittedName>
        <fullName evidence="6">Uncharacterized protein</fullName>
    </submittedName>
</protein>
<evidence type="ECO:0000256" key="5">
    <source>
        <dbReference type="ARBA" id="ARBA00023002"/>
    </source>
</evidence>
<dbReference type="GO" id="GO:0004499">
    <property type="term" value="F:N,N-dimethylaniline monooxygenase activity"/>
    <property type="evidence" value="ECO:0007669"/>
    <property type="project" value="InterPro"/>
</dbReference>
<dbReference type="EMBL" id="CP120627">
    <property type="protein sequence ID" value="WEW56238.1"/>
    <property type="molecule type" value="Genomic_DNA"/>
</dbReference>
<dbReference type="PANTHER" id="PTHR42877:SF7">
    <property type="entry name" value="FLAVIN-BINDING MONOOXYGENASE-RELATED"/>
    <property type="match status" value="1"/>
</dbReference>
<accession>A0AAF0DDA7</accession>
<dbReference type="AlphaFoldDB" id="A0AAF0DDA7"/>
<organism evidence="6 7">
    <name type="scientific">Emydomyces testavorans</name>
    <dbReference type="NCBI Taxonomy" id="2070801"/>
    <lineage>
        <taxon>Eukaryota</taxon>
        <taxon>Fungi</taxon>
        <taxon>Dikarya</taxon>
        <taxon>Ascomycota</taxon>
        <taxon>Pezizomycotina</taxon>
        <taxon>Eurotiomycetes</taxon>
        <taxon>Eurotiomycetidae</taxon>
        <taxon>Onygenales</taxon>
        <taxon>Nannizziopsiaceae</taxon>
        <taxon>Emydomyces</taxon>
    </lineage>
</organism>
<evidence type="ECO:0000256" key="1">
    <source>
        <dbReference type="ARBA" id="ARBA00001974"/>
    </source>
</evidence>
<dbReference type="InterPro" id="IPR051209">
    <property type="entry name" value="FAD-bind_Monooxygenase_sf"/>
</dbReference>
<dbReference type="GO" id="GO:0050660">
    <property type="term" value="F:flavin adenine dinucleotide binding"/>
    <property type="evidence" value="ECO:0007669"/>
    <property type="project" value="InterPro"/>
</dbReference>
<keyword evidence="3" id="KW-0285">Flavoprotein</keyword>
<keyword evidence="4" id="KW-0274">FAD</keyword>
<dbReference type="InterPro" id="IPR020946">
    <property type="entry name" value="Flavin_mOase-like"/>
</dbReference>
<gene>
    <name evidence="6" type="ORF">PRK78_001677</name>
</gene>
<sequence>MVSQVEVNLRSLGSNNPNIEHPASINRPMFCPEWPVSSPNGYRISDHMVNEPFPGHRSFKIIMMGAGAAGIDFLHHAMLAFRDDPDIEFVVYEKNHDVGGTWLENRYPGCACDVPSASYQFPWRPNPDWSMYYSPAKEIWEYFRKIVDEEGMMQYIRLRTTVTHAAWQEAKSKWFLHLVERNDKDDVVKEWDEECDVFLSGAGILNAWKWPDIPGLHSFKGRLFHTARYEEGFNLEGKRVAVIGAGSSGVQTVAGVYNDVSKLYTWIRTPTWITVGFGQKYAGPGGSNFAYSEEQKALWRAHPEKYRKYRKMIEDELNGRFRFVLRNSKESDDANLFAYTEMTSKLGDNSHLRSKIIPQNFNVGCRRPTPGNGYLEALVGPKTTCYTEPVAGITSKGVLTKDGTEVDVDVIICATGFDTTFRPRFPIIGLDGKNIADRWAEAAESYISVSIPNVPNYFMYNGPYSPLAQGSILPLHTLFSNHFIQIIKKMRKEHIRRLSPKESAMRDFVEHASLYLQRTAWADPCSSWFKQGKKDGNIVMWPGSRLAFFDLIKEPKFEDYEIEYWSGNRWGYLGNGFSKVEFDGSDISHYLNCKLFPEENTDCEPEENVNNRVLNASNEVRPRNLVI</sequence>
<dbReference type="InterPro" id="IPR036188">
    <property type="entry name" value="FAD/NAD-bd_sf"/>
</dbReference>
<dbReference type="PANTHER" id="PTHR42877">
    <property type="entry name" value="L-ORNITHINE N(5)-MONOOXYGENASE-RELATED"/>
    <property type="match status" value="1"/>
</dbReference>
<keyword evidence="7" id="KW-1185">Reference proteome</keyword>
<dbReference type="Gene3D" id="3.50.50.60">
    <property type="entry name" value="FAD/NAD(P)-binding domain"/>
    <property type="match status" value="2"/>
</dbReference>
<keyword evidence="5" id="KW-0560">Oxidoreductase</keyword>
<evidence type="ECO:0000313" key="7">
    <source>
        <dbReference type="Proteomes" id="UP001219355"/>
    </source>
</evidence>
<evidence type="ECO:0000256" key="3">
    <source>
        <dbReference type="ARBA" id="ARBA00022630"/>
    </source>
</evidence>
<dbReference type="SUPFAM" id="SSF51905">
    <property type="entry name" value="FAD/NAD(P)-binding domain"/>
    <property type="match status" value="1"/>
</dbReference>
<evidence type="ECO:0000256" key="4">
    <source>
        <dbReference type="ARBA" id="ARBA00022827"/>
    </source>
</evidence>
<evidence type="ECO:0000313" key="6">
    <source>
        <dbReference type="EMBL" id="WEW56238.1"/>
    </source>
</evidence>
<evidence type="ECO:0000256" key="2">
    <source>
        <dbReference type="ARBA" id="ARBA00010139"/>
    </source>
</evidence>
<comment type="similarity">
    <text evidence="2">Belongs to the FAD-binding monooxygenase family.</text>
</comment>
<comment type="cofactor">
    <cofactor evidence="1">
        <name>FAD</name>
        <dbReference type="ChEBI" id="CHEBI:57692"/>
    </cofactor>
</comment>
<name>A0AAF0DDA7_9EURO</name>
<dbReference type="Pfam" id="PF00743">
    <property type="entry name" value="FMO-like"/>
    <property type="match status" value="1"/>
</dbReference>